<evidence type="ECO:0000313" key="8">
    <source>
        <dbReference type="EMBL" id="GHG72830.1"/>
    </source>
</evidence>
<dbReference type="PROSITE" id="PS50885">
    <property type="entry name" value="HAMP"/>
    <property type="match status" value="1"/>
</dbReference>
<dbReference type="InterPro" id="IPR004090">
    <property type="entry name" value="Chemotax_Me-accpt_rcpt"/>
</dbReference>
<sequence length="539" mass="57800">MFRSVSIQKRLLAAFGALAFMLAALGLYNLNTMSQIRDRANLLETNILPALMAVGELNNTVTRLRVQTLRLMLTTDINNEGATLRLVDELRQSVLATEKRYEAFINTDEVRRTYNEFASQLQQYLKFQKEAIDFLKQDEIGLALDLLQQINPLTDAIAISLARLTELNETAAAAARSESIAAYEQARILVIVLIVLAVAIAVVIALVISASINQPLAQAVNSAQQIAEGDLTQRITSEGSDELTQLSEALVQMQQKLRDAIGHIASSASQLASAAEELNAVTDESARAIQLQNDEVQQAATAITEMSSAVDEVASTAMQTSEASVQSANLAKDGSQKVLQTRTVIGKMNADVQQSANVINVLAEKVSSINQVLEVIRSVAEQTNLLALNAAIEAARAGDAGRGFAVVADEVRSLAHRTQTSTGEIEQMISQVQSSVKEAVNAMGLISQNAGNAQNVAEEAAAALTQIADNITSISDQNHVIASAAEEQSKVAREIDRNIITISDLANQTSAGSHQTSASASELSRLAIQLNELVNRFKV</sequence>
<dbReference type="SMART" id="SM00283">
    <property type="entry name" value="MA"/>
    <property type="match status" value="1"/>
</dbReference>
<dbReference type="InterPro" id="IPR004089">
    <property type="entry name" value="MCPsignal_dom"/>
</dbReference>
<protein>
    <submittedName>
        <fullName evidence="8">Methyl-accepting chemotaxis protein</fullName>
    </submittedName>
</protein>
<dbReference type="Pfam" id="PF12729">
    <property type="entry name" value="4HB_MCP_1"/>
    <property type="match status" value="1"/>
</dbReference>
<dbReference type="EMBL" id="BNAO01000006">
    <property type="protein sequence ID" value="GHG72830.1"/>
    <property type="molecule type" value="Genomic_DNA"/>
</dbReference>
<comment type="caution">
    <text evidence="8">The sequence shown here is derived from an EMBL/GenBank/DDBJ whole genome shotgun (WGS) entry which is preliminary data.</text>
</comment>
<feature type="domain" description="HAMP" evidence="7">
    <location>
        <begin position="210"/>
        <end position="262"/>
    </location>
</feature>
<name>A0ABQ3L080_9ALTE</name>
<evidence type="ECO:0000259" key="6">
    <source>
        <dbReference type="PROSITE" id="PS50111"/>
    </source>
</evidence>
<dbReference type="Pfam" id="PF00672">
    <property type="entry name" value="HAMP"/>
    <property type="match status" value="1"/>
</dbReference>
<feature type="domain" description="Methyl-accepting transducer" evidence="6">
    <location>
        <begin position="267"/>
        <end position="503"/>
    </location>
</feature>
<dbReference type="Gene3D" id="6.10.340.10">
    <property type="match status" value="1"/>
</dbReference>
<evidence type="ECO:0000256" key="1">
    <source>
        <dbReference type="ARBA" id="ARBA00004370"/>
    </source>
</evidence>
<dbReference type="PROSITE" id="PS50111">
    <property type="entry name" value="CHEMOTAXIS_TRANSDUC_2"/>
    <property type="match status" value="1"/>
</dbReference>
<evidence type="ECO:0000256" key="5">
    <source>
        <dbReference type="SAM" id="Phobius"/>
    </source>
</evidence>
<organism evidence="8 9">
    <name type="scientific">Alishewanella longhuensis</name>
    <dbReference type="NCBI Taxonomy" id="1091037"/>
    <lineage>
        <taxon>Bacteria</taxon>
        <taxon>Pseudomonadati</taxon>
        <taxon>Pseudomonadota</taxon>
        <taxon>Gammaproteobacteria</taxon>
        <taxon>Alteromonadales</taxon>
        <taxon>Alteromonadaceae</taxon>
        <taxon>Alishewanella</taxon>
    </lineage>
</organism>
<reference evidence="9" key="1">
    <citation type="journal article" date="2019" name="Int. J. Syst. Evol. Microbiol.">
        <title>The Global Catalogue of Microorganisms (GCM) 10K type strain sequencing project: providing services to taxonomists for standard genome sequencing and annotation.</title>
        <authorList>
            <consortium name="The Broad Institute Genomics Platform"/>
            <consortium name="The Broad Institute Genome Sequencing Center for Infectious Disease"/>
            <person name="Wu L."/>
            <person name="Ma J."/>
        </authorList>
    </citation>
    <scope>NUCLEOTIDE SEQUENCE [LARGE SCALE GENOMIC DNA]</scope>
    <source>
        <strain evidence="9">CGMCC 1.7003</strain>
    </source>
</reference>
<dbReference type="InterPro" id="IPR003660">
    <property type="entry name" value="HAMP_dom"/>
</dbReference>
<evidence type="ECO:0000259" key="7">
    <source>
        <dbReference type="PROSITE" id="PS50885"/>
    </source>
</evidence>
<feature type="transmembrane region" description="Helical" evidence="5">
    <location>
        <begin position="188"/>
        <end position="208"/>
    </location>
</feature>
<dbReference type="Proteomes" id="UP000659697">
    <property type="component" value="Unassembled WGS sequence"/>
</dbReference>
<comment type="similarity">
    <text evidence="3">Belongs to the methyl-accepting chemotaxis (MCP) protein family.</text>
</comment>
<keyword evidence="2 4" id="KW-0807">Transducer</keyword>
<dbReference type="RefSeq" id="WP_189433397.1">
    <property type="nucleotide sequence ID" value="NZ_BNAO01000006.1"/>
</dbReference>
<dbReference type="InterPro" id="IPR024478">
    <property type="entry name" value="HlyB_4HB_MCP"/>
</dbReference>
<dbReference type="CDD" id="cd06225">
    <property type="entry name" value="HAMP"/>
    <property type="match status" value="1"/>
</dbReference>
<dbReference type="SMART" id="SM00304">
    <property type="entry name" value="HAMP"/>
    <property type="match status" value="2"/>
</dbReference>
<dbReference type="Gene3D" id="1.10.287.950">
    <property type="entry name" value="Methyl-accepting chemotaxis protein"/>
    <property type="match status" value="1"/>
</dbReference>
<evidence type="ECO:0000313" key="9">
    <source>
        <dbReference type="Proteomes" id="UP000659697"/>
    </source>
</evidence>
<accession>A0ABQ3L080</accession>
<keyword evidence="5" id="KW-1133">Transmembrane helix</keyword>
<dbReference type="SUPFAM" id="SSF58104">
    <property type="entry name" value="Methyl-accepting chemotaxis protein (MCP) signaling domain"/>
    <property type="match status" value="1"/>
</dbReference>
<keyword evidence="5" id="KW-0812">Transmembrane</keyword>
<evidence type="ECO:0000256" key="3">
    <source>
        <dbReference type="ARBA" id="ARBA00029447"/>
    </source>
</evidence>
<dbReference type="PRINTS" id="PR00260">
    <property type="entry name" value="CHEMTRNSDUCR"/>
</dbReference>
<proteinExistence type="inferred from homology"/>
<keyword evidence="5" id="KW-0472">Membrane</keyword>
<dbReference type="PANTHER" id="PTHR32089">
    <property type="entry name" value="METHYL-ACCEPTING CHEMOTAXIS PROTEIN MCPB"/>
    <property type="match status" value="1"/>
</dbReference>
<evidence type="ECO:0000256" key="4">
    <source>
        <dbReference type="PROSITE-ProRule" id="PRU00284"/>
    </source>
</evidence>
<evidence type="ECO:0000256" key="2">
    <source>
        <dbReference type="ARBA" id="ARBA00023224"/>
    </source>
</evidence>
<gene>
    <name evidence="8" type="ORF">GCM10010919_25440</name>
</gene>
<dbReference type="PANTHER" id="PTHR32089:SF120">
    <property type="entry name" value="METHYL-ACCEPTING CHEMOTAXIS PROTEIN TLPQ"/>
    <property type="match status" value="1"/>
</dbReference>
<comment type="subcellular location">
    <subcellularLocation>
        <location evidence="1">Membrane</location>
    </subcellularLocation>
</comment>
<keyword evidence="9" id="KW-1185">Reference proteome</keyword>
<dbReference type="Pfam" id="PF00015">
    <property type="entry name" value="MCPsignal"/>
    <property type="match status" value="1"/>
</dbReference>